<evidence type="ECO:0000256" key="1">
    <source>
        <dbReference type="SAM" id="MobiDB-lite"/>
    </source>
</evidence>
<feature type="compositionally biased region" description="Basic and acidic residues" evidence="1">
    <location>
        <begin position="126"/>
        <end position="136"/>
    </location>
</feature>
<keyword evidence="2" id="KW-0472">Membrane</keyword>
<evidence type="ECO:0000256" key="2">
    <source>
        <dbReference type="SAM" id="Phobius"/>
    </source>
</evidence>
<dbReference type="Proteomes" id="UP000694843">
    <property type="component" value="Unplaced"/>
</dbReference>
<dbReference type="GeneID" id="108665936"/>
<feature type="region of interest" description="Disordered" evidence="1">
    <location>
        <begin position="173"/>
        <end position="195"/>
    </location>
</feature>
<feature type="transmembrane region" description="Helical" evidence="2">
    <location>
        <begin position="12"/>
        <end position="30"/>
    </location>
</feature>
<name>A0A8B7N4E0_HYAAZ</name>
<accession>A0A8B7N4E0</accession>
<keyword evidence="2" id="KW-1133">Transmembrane helix</keyword>
<organism evidence="3 4">
    <name type="scientific">Hyalella azteca</name>
    <name type="common">Amphipod</name>
    <dbReference type="NCBI Taxonomy" id="294128"/>
    <lineage>
        <taxon>Eukaryota</taxon>
        <taxon>Metazoa</taxon>
        <taxon>Ecdysozoa</taxon>
        <taxon>Arthropoda</taxon>
        <taxon>Crustacea</taxon>
        <taxon>Multicrustacea</taxon>
        <taxon>Malacostraca</taxon>
        <taxon>Eumalacostraca</taxon>
        <taxon>Peracarida</taxon>
        <taxon>Amphipoda</taxon>
        <taxon>Senticaudata</taxon>
        <taxon>Talitrida</taxon>
        <taxon>Talitroidea</taxon>
        <taxon>Hyalellidae</taxon>
        <taxon>Hyalella</taxon>
    </lineage>
</organism>
<protein>
    <submittedName>
        <fullName evidence="4">Uncharacterized protein LOC108665936</fullName>
    </submittedName>
</protein>
<dbReference type="OrthoDB" id="204305at2759"/>
<sequence>MRCKRGRIVQLLTWLGCGALVFYSLVIHVPRLQLAPSTATDDKMLTNTENRLIILPSVNHVERKVDMRTQNNAPPIKNVISFKTQNKIELSLDGRFGDQENKNELSGKNLIGDFKGNGRKSGSRSFDNKLPKRDDENFGVAGHRSYLLKEEKLVRNQEPTTLELIERASFTAGLTQSLNPDEEDGDTSPEISKSLNSKHYKNFNGIAARAESSFTSDEAPNTTNVTDVYARAVEHLRVKEGNLWLSWPECLCGESSPSGLECSPQMEPPGARTLAYGSGGTCSWRAARYSSDRVISVTTFGPSASYEAPLASLIWDSPRLFPGWSVWVYVRHPHPQQVCTLLRSAQHVFFCDSRSLPALGDLKRTNPRMWKVAPLGDPNLRAVYVRSVGSLSSPREAQAVQQWLHSGKTWHVMRDHTQHTMPVVDGLWCARWTPTSAYRMAALRNILLQRSYASLDAQQTSKYLSDVLWPQIKLSGSVLQHDAYRCAEALPESFKPWPSRREGNYHVGMREKLAVSLECPAACRPIDHQDWTTC</sequence>
<keyword evidence="2" id="KW-0812">Transmembrane</keyword>
<reference evidence="4" key="1">
    <citation type="submission" date="2025-08" db="UniProtKB">
        <authorList>
            <consortium name="RefSeq"/>
        </authorList>
    </citation>
    <scope>IDENTIFICATION</scope>
    <source>
        <tissue evidence="4">Whole organism</tissue>
    </source>
</reference>
<dbReference type="KEGG" id="hazt:108665936"/>
<evidence type="ECO:0000313" key="4">
    <source>
        <dbReference type="RefSeq" id="XP_018008233.1"/>
    </source>
</evidence>
<gene>
    <name evidence="4" type="primary">LOC108665936</name>
</gene>
<proteinExistence type="predicted"/>
<feature type="region of interest" description="Disordered" evidence="1">
    <location>
        <begin position="107"/>
        <end position="137"/>
    </location>
</feature>
<evidence type="ECO:0000313" key="3">
    <source>
        <dbReference type="Proteomes" id="UP000694843"/>
    </source>
</evidence>
<dbReference type="AlphaFoldDB" id="A0A8B7N4E0"/>
<keyword evidence="3" id="KW-1185">Reference proteome</keyword>
<dbReference type="RefSeq" id="XP_018008233.1">
    <property type="nucleotide sequence ID" value="XM_018152744.2"/>
</dbReference>